<dbReference type="SMART" id="SM00220">
    <property type="entry name" value="S_TKc"/>
    <property type="match status" value="1"/>
</dbReference>
<dbReference type="GO" id="GO:0005737">
    <property type="term" value="C:cytoplasm"/>
    <property type="evidence" value="ECO:0007669"/>
    <property type="project" value="TreeGrafter"/>
</dbReference>
<dbReference type="PANTHER" id="PTHR45783:SF3">
    <property type="entry name" value="KINESIN LIGHT CHAIN"/>
    <property type="match status" value="1"/>
</dbReference>
<evidence type="ECO:0000256" key="8">
    <source>
        <dbReference type="ARBA" id="ARBA00022840"/>
    </source>
</evidence>
<keyword evidence="7" id="KW-0802">TPR repeat</keyword>
<dbReference type="InterPro" id="IPR011009">
    <property type="entry name" value="Kinase-like_dom_sf"/>
</dbReference>
<dbReference type="OrthoDB" id="626167at2759"/>
<keyword evidence="5" id="KW-0677">Repeat</keyword>
<comment type="similarity">
    <text evidence="2">Belongs to the kinesin light chain family.</text>
</comment>
<dbReference type="InterPro" id="IPR000719">
    <property type="entry name" value="Prot_kinase_dom"/>
</dbReference>
<dbReference type="PANTHER" id="PTHR45783">
    <property type="entry name" value="KINESIN LIGHT CHAIN"/>
    <property type="match status" value="1"/>
</dbReference>
<dbReference type="SUPFAM" id="SSF48452">
    <property type="entry name" value="TPR-like"/>
    <property type="match status" value="3"/>
</dbReference>
<evidence type="ECO:0000256" key="9">
    <source>
        <dbReference type="ARBA" id="ARBA00023054"/>
    </source>
</evidence>
<gene>
    <name evidence="14" type="ORF">K444DRAFT_659944</name>
</gene>
<dbReference type="InterPro" id="IPR011990">
    <property type="entry name" value="TPR-like_helical_dom_sf"/>
</dbReference>
<dbReference type="STRING" id="1095630.A0A2J6TNU8"/>
<dbReference type="EMBL" id="KZ613747">
    <property type="protein sequence ID" value="PMD64695.1"/>
    <property type="molecule type" value="Genomic_DNA"/>
</dbReference>
<dbReference type="PROSITE" id="PS50011">
    <property type="entry name" value="PROTEIN_KINASE_DOM"/>
    <property type="match status" value="1"/>
</dbReference>
<keyword evidence="4" id="KW-0493">Microtubule</keyword>
<dbReference type="Pfam" id="PF13424">
    <property type="entry name" value="TPR_12"/>
    <property type="match status" value="4"/>
</dbReference>
<dbReference type="RefSeq" id="XP_024741599.1">
    <property type="nucleotide sequence ID" value="XM_024886410.1"/>
</dbReference>
<organism evidence="14 15">
    <name type="scientific">Hyaloscypha bicolor E</name>
    <dbReference type="NCBI Taxonomy" id="1095630"/>
    <lineage>
        <taxon>Eukaryota</taxon>
        <taxon>Fungi</taxon>
        <taxon>Dikarya</taxon>
        <taxon>Ascomycota</taxon>
        <taxon>Pezizomycotina</taxon>
        <taxon>Leotiomycetes</taxon>
        <taxon>Helotiales</taxon>
        <taxon>Hyaloscyphaceae</taxon>
        <taxon>Hyaloscypha</taxon>
        <taxon>Hyaloscypha bicolor</taxon>
    </lineage>
</organism>
<name>A0A2J6TNU8_9HELO</name>
<evidence type="ECO:0000256" key="6">
    <source>
        <dbReference type="ARBA" id="ARBA00022741"/>
    </source>
</evidence>
<dbReference type="Gene3D" id="1.25.40.10">
    <property type="entry name" value="Tetratricopeptide repeat domain"/>
    <property type="match status" value="3"/>
</dbReference>
<evidence type="ECO:0000256" key="11">
    <source>
        <dbReference type="ARBA" id="ARBA00023212"/>
    </source>
</evidence>
<dbReference type="GeneID" id="36594487"/>
<keyword evidence="9" id="KW-0175">Coiled coil</keyword>
<dbReference type="PROSITE" id="PS00108">
    <property type="entry name" value="PROTEIN_KINASE_ST"/>
    <property type="match status" value="1"/>
</dbReference>
<proteinExistence type="inferred from homology"/>
<dbReference type="InterPro" id="IPR019734">
    <property type="entry name" value="TPR_rpt"/>
</dbReference>
<dbReference type="Proteomes" id="UP000235371">
    <property type="component" value="Unassembled WGS sequence"/>
</dbReference>
<dbReference type="AlphaFoldDB" id="A0A2J6TNU8"/>
<evidence type="ECO:0000256" key="4">
    <source>
        <dbReference type="ARBA" id="ARBA00022701"/>
    </source>
</evidence>
<evidence type="ECO:0000256" key="3">
    <source>
        <dbReference type="ARBA" id="ARBA00022490"/>
    </source>
</evidence>
<dbReference type="Pfam" id="PF00069">
    <property type="entry name" value="Pkinase"/>
    <property type="match status" value="1"/>
</dbReference>
<dbReference type="InterPro" id="IPR002151">
    <property type="entry name" value="Kinesin_light"/>
</dbReference>
<dbReference type="Gene3D" id="1.10.510.10">
    <property type="entry name" value="Transferase(Phosphotransferase) domain 1"/>
    <property type="match status" value="1"/>
</dbReference>
<keyword evidence="11" id="KW-0206">Cytoskeleton</keyword>
<dbReference type="GO" id="GO:0005874">
    <property type="term" value="C:microtubule"/>
    <property type="evidence" value="ECO:0007669"/>
    <property type="project" value="UniProtKB-KW"/>
</dbReference>
<dbReference type="GO" id="GO:0004672">
    <property type="term" value="F:protein kinase activity"/>
    <property type="evidence" value="ECO:0007669"/>
    <property type="project" value="InterPro"/>
</dbReference>
<dbReference type="SUPFAM" id="SSF56112">
    <property type="entry name" value="Protein kinase-like (PK-like)"/>
    <property type="match status" value="1"/>
</dbReference>
<dbReference type="GO" id="GO:0019894">
    <property type="term" value="F:kinesin binding"/>
    <property type="evidence" value="ECO:0007669"/>
    <property type="project" value="TreeGrafter"/>
</dbReference>
<dbReference type="InterPro" id="IPR017441">
    <property type="entry name" value="Protein_kinase_ATP_BS"/>
</dbReference>
<keyword evidence="6 12" id="KW-0547">Nucleotide-binding</keyword>
<evidence type="ECO:0000313" key="14">
    <source>
        <dbReference type="EMBL" id="PMD64695.1"/>
    </source>
</evidence>
<keyword evidence="10" id="KW-0505">Motor protein</keyword>
<feature type="domain" description="Protein kinase" evidence="13">
    <location>
        <begin position="76"/>
        <end position="386"/>
    </location>
</feature>
<dbReference type="InterPro" id="IPR008271">
    <property type="entry name" value="Ser/Thr_kinase_AS"/>
</dbReference>
<protein>
    <submittedName>
        <fullName evidence="14">TPR-like protein</fullName>
    </submittedName>
</protein>
<feature type="binding site" evidence="12">
    <location>
        <position position="104"/>
    </location>
    <ligand>
        <name>ATP</name>
        <dbReference type="ChEBI" id="CHEBI:30616"/>
    </ligand>
</feature>
<accession>A0A2J6TNU8</accession>
<dbReference type="GO" id="GO:0005871">
    <property type="term" value="C:kinesin complex"/>
    <property type="evidence" value="ECO:0007669"/>
    <property type="project" value="InterPro"/>
</dbReference>
<dbReference type="Pfam" id="PF13374">
    <property type="entry name" value="TPR_10"/>
    <property type="match status" value="2"/>
</dbReference>
<comment type="subcellular location">
    <subcellularLocation>
        <location evidence="1">Cytoplasm</location>
        <location evidence="1">Cytoskeleton</location>
    </subcellularLocation>
</comment>
<keyword evidence="15" id="KW-1185">Reference proteome</keyword>
<evidence type="ECO:0000259" key="13">
    <source>
        <dbReference type="PROSITE" id="PS50011"/>
    </source>
</evidence>
<dbReference type="PROSITE" id="PS00107">
    <property type="entry name" value="PROTEIN_KINASE_ATP"/>
    <property type="match status" value="1"/>
</dbReference>
<dbReference type="InParanoid" id="A0A2J6TNU8"/>
<dbReference type="SMART" id="SM00028">
    <property type="entry name" value="TPR"/>
    <property type="match status" value="5"/>
</dbReference>
<evidence type="ECO:0000256" key="1">
    <source>
        <dbReference type="ARBA" id="ARBA00004245"/>
    </source>
</evidence>
<evidence type="ECO:0000256" key="10">
    <source>
        <dbReference type="ARBA" id="ARBA00023175"/>
    </source>
</evidence>
<evidence type="ECO:0000313" key="15">
    <source>
        <dbReference type="Proteomes" id="UP000235371"/>
    </source>
</evidence>
<dbReference type="GO" id="GO:0007018">
    <property type="term" value="P:microtubule-based movement"/>
    <property type="evidence" value="ECO:0007669"/>
    <property type="project" value="TreeGrafter"/>
</dbReference>
<evidence type="ECO:0000256" key="5">
    <source>
        <dbReference type="ARBA" id="ARBA00022737"/>
    </source>
</evidence>
<evidence type="ECO:0000256" key="7">
    <source>
        <dbReference type="ARBA" id="ARBA00022803"/>
    </source>
</evidence>
<reference evidence="14 15" key="1">
    <citation type="submission" date="2016-04" db="EMBL/GenBank/DDBJ databases">
        <title>A degradative enzymes factory behind the ericoid mycorrhizal symbiosis.</title>
        <authorList>
            <consortium name="DOE Joint Genome Institute"/>
            <person name="Martino E."/>
            <person name="Morin E."/>
            <person name="Grelet G."/>
            <person name="Kuo A."/>
            <person name="Kohler A."/>
            <person name="Daghino S."/>
            <person name="Barry K."/>
            <person name="Choi C."/>
            <person name="Cichocki N."/>
            <person name="Clum A."/>
            <person name="Copeland A."/>
            <person name="Hainaut M."/>
            <person name="Haridas S."/>
            <person name="Labutti K."/>
            <person name="Lindquist E."/>
            <person name="Lipzen A."/>
            <person name="Khouja H.-R."/>
            <person name="Murat C."/>
            <person name="Ohm R."/>
            <person name="Olson A."/>
            <person name="Spatafora J."/>
            <person name="Veneault-Fourrey C."/>
            <person name="Henrissat B."/>
            <person name="Grigoriev I."/>
            <person name="Martin F."/>
            <person name="Perotto S."/>
        </authorList>
    </citation>
    <scope>NUCLEOTIDE SEQUENCE [LARGE SCALE GENOMIC DNA]</scope>
    <source>
        <strain evidence="14 15">E</strain>
    </source>
</reference>
<dbReference type="GO" id="GO:0005524">
    <property type="term" value="F:ATP binding"/>
    <property type="evidence" value="ECO:0007669"/>
    <property type="project" value="UniProtKB-UniRule"/>
</dbReference>
<evidence type="ECO:0000256" key="2">
    <source>
        <dbReference type="ARBA" id="ARBA00009622"/>
    </source>
</evidence>
<keyword evidence="8 12" id="KW-0067">ATP-binding</keyword>
<sequence>MEPDSPARDIAIGISHLELTEGQSSSDVLVSYYSSNGFSQSASCEQASTIHLPPHFISFLTVAQDLGIDLCSVKWHPALARVGEGRTAEISQALITLQTNFVFKRIKPATPSQLAERRALQAMYTEVSILGQRRIRNHPNMIRLEGICWDVWEEKDGGTPEVWPVLVFEKTPYGDLDTFLRSGQGQNLKFEERLQLCSGIASAVSEMHAHHVIHGDIKPANILIFQNELNGYIAKVADFGYSTVGTANGLVYLPKSVPWNAPEHHGRDFTFQTAIKTDTYSFGLVCLRILFEDLLLQHFPKFSEAYEKENFLLGKNIIVKTSAVTQYEADLLPFAIDAVKNKEGLELSQKKTLEKLFKVTIAGDANLRSDDFSELQRLLSNDQDILTMLSYDRRKPALLSCHANFQITKSILFLVESHYLVRRYIVKCLEDFYTSSDCQICKREVAFQLAFAYNVGFGAARDAEIWLRWLERSGRTVLDLEVAKQVAEQPYWRYRSEKLQDLDQNGYLRADIVAEYHNEGRIVDAEKECRREVRDFEASFGQNNVIIKTLKLQLADILQARGNFSGAEDTLRTLSCEGETGLRPGDDDGTFLDIRNRLAITLYHQGKNEEAMEILQKDIEMKKSLMGKGSRSILHSKVTLAMVLTERGDYAASEKLIREALERLEELLDPDDPEVLTITGNLAQILSKQGRYQEAGDLEVRTLEGRKKVLGPEHPDTLTSFSNLALVLSNQGKNEEAERNQRYALKMRQKVFGNMHPDTLTSLDNLAALLSRQGQFETAKAMHEDALEGRENLLGKEDPQTLASMNGLATVLDHMGEFGEAEKLYRKNLEISEKVLGKGNPDIFGRMSNLAGVLQSQGQYKEAKEINELALTRGKEILGDDHPLTLSIASNLALDLQRLGELQASEALYRGIFEQSKDAMGLCHHITLAIMGNLADLLRVEGKFEEATQMNHEVLKATETTLGENHHATLTAAQNLAGSLHSQKRHAEAVPFYIRACGGLRVLLGPDHPQTMECFRNYFQMIEVMSEDEIQALS</sequence>
<keyword evidence="3" id="KW-0963">Cytoplasm</keyword>
<dbReference type="PRINTS" id="PR00381">
    <property type="entry name" value="KINESINLIGHT"/>
</dbReference>
<evidence type="ECO:0000256" key="12">
    <source>
        <dbReference type="PROSITE-ProRule" id="PRU10141"/>
    </source>
</evidence>